<keyword evidence="1" id="KW-1133">Transmembrane helix</keyword>
<organism evidence="2">
    <name type="scientific">Thermoleptolyngbya oregonensis NK1-22</name>
    <dbReference type="NCBI Taxonomy" id="2547457"/>
    <lineage>
        <taxon>Bacteria</taxon>
        <taxon>Bacillati</taxon>
        <taxon>Cyanobacteriota</taxon>
        <taxon>Cyanophyceae</taxon>
        <taxon>Oculatellales</taxon>
        <taxon>Oculatellaceae</taxon>
        <taxon>Thermoleptolyngbya</taxon>
    </lineage>
</organism>
<reference evidence="2" key="1">
    <citation type="submission" date="2020-05" db="EMBL/GenBank/DDBJ databases">
        <authorList>
            <person name="Zhu T."/>
            <person name="Keshari N."/>
            <person name="Lu X."/>
        </authorList>
    </citation>
    <scope>NUCLEOTIDE SEQUENCE</scope>
    <source>
        <strain evidence="2">NK1-22</strain>
    </source>
</reference>
<keyword evidence="1" id="KW-0472">Membrane</keyword>
<dbReference type="EMBL" id="CP053540">
    <property type="protein sequence ID" value="WOB41724.1"/>
    <property type="molecule type" value="Genomic_DNA"/>
</dbReference>
<name>A0AA97BBI2_9CYAN</name>
<feature type="transmembrane region" description="Helical" evidence="1">
    <location>
        <begin position="36"/>
        <end position="53"/>
    </location>
</feature>
<sequence length="89" mass="9477">MENRGQEWSESGANPGANPGANCWGKLLGQTAMKPTTAAFLILLGITVTVWVMRGLGVLTFIPGGLLWILLLGTVGAGVVDIVQKTRRW</sequence>
<keyword evidence="1" id="KW-0812">Transmembrane</keyword>
<proteinExistence type="predicted"/>
<evidence type="ECO:0000256" key="1">
    <source>
        <dbReference type="SAM" id="Phobius"/>
    </source>
</evidence>
<protein>
    <submittedName>
        <fullName evidence="2">Uncharacterized protein</fullName>
    </submittedName>
</protein>
<evidence type="ECO:0000313" key="2">
    <source>
        <dbReference type="EMBL" id="WOB41724.1"/>
    </source>
</evidence>
<feature type="transmembrane region" description="Helical" evidence="1">
    <location>
        <begin position="65"/>
        <end position="83"/>
    </location>
</feature>
<accession>A0AA97BBI2</accession>
<dbReference type="KEGG" id="tog:HNI00_09275"/>
<gene>
    <name evidence="2" type="ORF">HNI00_09275</name>
</gene>
<dbReference type="AlphaFoldDB" id="A0AA97BBI2"/>
<dbReference type="RefSeq" id="WP_316792700.1">
    <property type="nucleotide sequence ID" value="NZ_CP053540.1"/>
</dbReference>